<gene>
    <name evidence="1" type="ORF">SAMEA3545359_01328</name>
</gene>
<organism evidence="1">
    <name type="scientific">uncultured Anaerotruncus sp</name>
    <dbReference type="NCBI Taxonomy" id="905011"/>
    <lineage>
        <taxon>Bacteria</taxon>
        <taxon>Bacillati</taxon>
        <taxon>Bacillota</taxon>
        <taxon>Clostridia</taxon>
        <taxon>Eubacteriales</taxon>
        <taxon>Oscillospiraceae</taxon>
        <taxon>Anaerotruncus</taxon>
        <taxon>environmental samples</taxon>
    </lineage>
</organism>
<accession>A0A1C6IBJ3</accession>
<evidence type="ECO:0000313" key="1">
    <source>
        <dbReference type="EMBL" id="SCJ66585.1"/>
    </source>
</evidence>
<dbReference type="AlphaFoldDB" id="A0A1C6IBJ3"/>
<reference evidence="1" key="1">
    <citation type="submission" date="2015-09" db="EMBL/GenBank/DDBJ databases">
        <authorList>
            <consortium name="Pathogen Informatics"/>
        </authorList>
    </citation>
    <scope>NUCLEOTIDE SEQUENCE</scope>
    <source>
        <strain evidence="1">2789STDY5834896</strain>
    </source>
</reference>
<name>A0A1C6IBJ3_9FIRM</name>
<protein>
    <submittedName>
        <fullName evidence="1">Uncharacterized protein</fullName>
    </submittedName>
</protein>
<sequence>MKKLYKAITQKVRDTLCDPDQRSHLIMNVTILLLCITVYRLQNRVAELTIRHNRIVEEINAINRILQTLIFGGQQIWTI</sequence>
<proteinExistence type="predicted"/>
<dbReference type="EMBL" id="FMHG01000001">
    <property type="protein sequence ID" value="SCJ66585.1"/>
    <property type="molecule type" value="Genomic_DNA"/>
</dbReference>